<comment type="caution">
    <text evidence="2">The sequence shown here is derived from an EMBL/GenBank/DDBJ whole genome shotgun (WGS) entry which is preliminary data.</text>
</comment>
<feature type="region of interest" description="Disordered" evidence="1">
    <location>
        <begin position="506"/>
        <end position="528"/>
    </location>
</feature>
<feature type="compositionally biased region" description="Basic and acidic residues" evidence="1">
    <location>
        <begin position="517"/>
        <end position="528"/>
    </location>
</feature>
<feature type="compositionally biased region" description="Low complexity" evidence="1">
    <location>
        <begin position="182"/>
        <end position="200"/>
    </location>
</feature>
<evidence type="ECO:0000313" key="2">
    <source>
        <dbReference type="EMBL" id="GAX77596.1"/>
    </source>
</evidence>
<protein>
    <submittedName>
        <fullName evidence="2">Uncharacterized protein</fullName>
    </submittedName>
</protein>
<dbReference type="Proteomes" id="UP000232323">
    <property type="component" value="Unassembled WGS sequence"/>
</dbReference>
<feature type="region of interest" description="Disordered" evidence="1">
    <location>
        <begin position="220"/>
        <end position="287"/>
    </location>
</feature>
<dbReference type="EMBL" id="BEGY01000025">
    <property type="protein sequence ID" value="GAX77596.1"/>
    <property type="molecule type" value="Genomic_DNA"/>
</dbReference>
<feature type="compositionally biased region" description="Polar residues" evidence="1">
    <location>
        <begin position="934"/>
        <end position="955"/>
    </location>
</feature>
<evidence type="ECO:0000313" key="3">
    <source>
        <dbReference type="Proteomes" id="UP000232323"/>
    </source>
</evidence>
<feature type="compositionally biased region" description="Pro residues" evidence="1">
    <location>
        <begin position="776"/>
        <end position="788"/>
    </location>
</feature>
<sequence>MSEAEITCDFCGLPAIPHLEDCANLTCSVCGRSVYHQECVNMYLRRIAFHKRTTRKEGTVWGFYCIKGRGKVANKEEECRGKITQSLTMRGMMHSQAKKAKNIATAVSGHSNTPSPCISSAAHGHAPVLPCGSHNSAQSAYSSTASKQLTKASKISHSKTPMSTLNTTSAGSSLAHKSEHNTYTTPTTGGSNTSTASVSSKPQIKVLVAAVTMKPSEAVPIVTNPEEVTSHSPREAEPALTPQEEDSSHSPEDMSDHPETAELSTTSAPSIIDHAFDDNDDDDDEHHIPLSCMEYAGQDKERIGQVYAAAGHSDDVDDAEIGDMGQICAVQGRLVPDEDSNVQGDGHLYEVSTVLFPPSPHTLGGLHDVQQRVNTAHPGQLKLYDREETTALDCSEGDKDAGLCRRHSDSNLRHIGRRYGSGSGMSRQNGSGDSDGRIDDGSAVVQWFKDHRNRGTTPPSSNECSDISENGGGFRKSQGRSEQIYTSCRKSSVDLSVSSAGESIESAGCNEVSSPLGEEHGRRYGEEGEDDRVAPGHILHQREAQSIIHTCVDPSVDKEIIPGSWRTLPGRLVPLGNSAVVQPTLPSKIFPVSPTSAAAAAATSAAAAAAGLTIAGSSRNESTIQYEAVLALLKQSSIIASTKHVSSNRDVQARSSNISSNPHSSMCSSYGSSSTKEPPPSLTLAFKHPQDTVEHINTYAAMPVRFGSNYIAEKGDLTSFLDVMPFHSLLGRPVGNTAVAADVVAAMIPKQQQQQQQQQGELWTEGAAFNHYCSITPPPPPPPPPPPRIDWAVSQPADTGSICASDATSAAAASTAVIGCSATRSFASVVAEKPPATAVSSIPAPGLLAASALRFLTASAASADTVSSRKAASGLSLVGTQVTSKRGAMKAAGGRSACRVETFSTAAGANASSLAGGCIASTKARRGSAGASDVTRQQPRQSQGDTSLTSLGRYTSNKEQEGSRSPGSLSASGWKSAKGKVKGNIPPHYLPQLHTLYSESLCDTSIITGCHSNSNTCSHVLPESSAGSASGSGPAVKIRHTLKPDPNSCDSSDTSRVGAGDMMMPAMSLQRHQQKQQQQQQYNSAAASSTAAHCPQFLWLQEKAQQKLLEPGPADVLLPQRQFHSSQLAAGFDPGFKSSSCLGAMHPSTSVDDPDRECSSLLLSSQHQGMIHNNRVGGGDASCMVSAVRRAAWWEADSSHDALAAASPDKQPYMR</sequence>
<feature type="region of interest" description="Disordered" evidence="1">
    <location>
        <begin position="775"/>
        <end position="794"/>
    </location>
</feature>
<feature type="compositionally biased region" description="Basic and acidic residues" evidence="1">
    <location>
        <begin position="228"/>
        <end position="237"/>
    </location>
</feature>
<feature type="compositionally biased region" description="Polar residues" evidence="1">
    <location>
        <begin position="644"/>
        <end position="654"/>
    </location>
</feature>
<reference evidence="2 3" key="1">
    <citation type="submission" date="2017-08" db="EMBL/GenBank/DDBJ databases">
        <title>Acidophilic green algal genome provides insights into adaptation to an acidic environment.</title>
        <authorList>
            <person name="Hirooka S."/>
            <person name="Hirose Y."/>
            <person name="Kanesaki Y."/>
            <person name="Higuchi S."/>
            <person name="Fujiwara T."/>
            <person name="Onuma R."/>
            <person name="Era A."/>
            <person name="Ohbayashi R."/>
            <person name="Uzuka A."/>
            <person name="Nozaki H."/>
            <person name="Yoshikawa H."/>
            <person name="Miyagishima S.Y."/>
        </authorList>
    </citation>
    <scope>NUCLEOTIDE SEQUENCE [LARGE SCALE GENOMIC DNA]</scope>
    <source>
        <strain evidence="2 3">NIES-2499</strain>
    </source>
</reference>
<feature type="region of interest" description="Disordered" evidence="1">
    <location>
        <begin position="644"/>
        <end position="682"/>
    </location>
</feature>
<dbReference type="AlphaFoldDB" id="A0A250X3G6"/>
<feature type="compositionally biased region" description="Basic and acidic residues" evidence="1">
    <location>
        <begin position="246"/>
        <end position="260"/>
    </location>
</feature>
<proteinExistence type="predicted"/>
<feature type="compositionally biased region" description="Polar residues" evidence="1">
    <location>
        <begin position="455"/>
        <end position="468"/>
    </location>
</feature>
<organism evidence="2 3">
    <name type="scientific">Chlamydomonas eustigma</name>
    <dbReference type="NCBI Taxonomy" id="1157962"/>
    <lineage>
        <taxon>Eukaryota</taxon>
        <taxon>Viridiplantae</taxon>
        <taxon>Chlorophyta</taxon>
        <taxon>core chlorophytes</taxon>
        <taxon>Chlorophyceae</taxon>
        <taxon>CS clade</taxon>
        <taxon>Chlamydomonadales</taxon>
        <taxon>Chlamydomonadaceae</taxon>
        <taxon>Chlamydomonas</taxon>
    </lineage>
</organism>
<feature type="region of interest" description="Disordered" evidence="1">
    <location>
        <begin position="151"/>
        <end position="200"/>
    </location>
</feature>
<feature type="compositionally biased region" description="Polar residues" evidence="1">
    <location>
        <begin position="151"/>
        <end position="172"/>
    </location>
</feature>
<feature type="compositionally biased region" description="Low complexity" evidence="1">
    <location>
        <begin position="655"/>
        <end position="674"/>
    </location>
</feature>
<name>A0A250X3G6_9CHLO</name>
<gene>
    <name evidence="2" type="ORF">CEUSTIGMA_g5040.t1</name>
</gene>
<feature type="compositionally biased region" description="Low complexity" evidence="1">
    <location>
        <begin position="418"/>
        <end position="432"/>
    </location>
</feature>
<feature type="region of interest" description="Disordered" evidence="1">
    <location>
        <begin position="413"/>
        <end position="480"/>
    </location>
</feature>
<keyword evidence="3" id="KW-1185">Reference proteome</keyword>
<feature type="compositionally biased region" description="Polar residues" evidence="1">
    <location>
        <begin position="963"/>
        <end position="973"/>
    </location>
</feature>
<feature type="region of interest" description="Disordered" evidence="1">
    <location>
        <begin position="929"/>
        <end position="978"/>
    </location>
</feature>
<accession>A0A250X3G6</accession>
<evidence type="ECO:0000256" key="1">
    <source>
        <dbReference type="SAM" id="MobiDB-lite"/>
    </source>
</evidence>